<dbReference type="OrthoDB" id="1143964at2"/>
<feature type="transmembrane region" description="Helical" evidence="1">
    <location>
        <begin position="12"/>
        <end position="35"/>
    </location>
</feature>
<sequence>MNAAARPKSYWLIAVIALLWNLLGVLVFLLTIAMTPEQAAAMPDAQREVYEATPSWINVLWGAAVAAGVLGAFGLLLRKRWAVMLFMVSLVMVVLQIVGSFAATPAWSLLGPSSLVMPAVILLIALGLWLYAKKADARGWLG</sequence>
<organism evidence="2 3">
    <name type="scientific">Marilutibacter alkalisoli</name>
    <dbReference type="NCBI Taxonomy" id="2591633"/>
    <lineage>
        <taxon>Bacteria</taxon>
        <taxon>Pseudomonadati</taxon>
        <taxon>Pseudomonadota</taxon>
        <taxon>Gammaproteobacteria</taxon>
        <taxon>Lysobacterales</taxon>
        <taxon>Lysobacteraceae</taxon>
        <taxon>Marilutibacter</taxon>
    </lineage>
</organism>
<dbReference type="AlphaFoldDB" id="A0A514BUR2"/>
<keyword evidence="3" id="KW-1185">Reference proteome</keyword>
<accession>A0A514BUR2</accession>
<dbReference type="RefSeq" id="WP_141624473.1">
    <property type="nucleotide sequence ID" value="NZ_CP041242.1"/>
</dbReference>
<reference evidence="2 3" key="1">
    <citation type="submission" date="2019-06" db="EMBL/GenBank/DDBJ databases">
        <title>Lysobacter alkalisoli sp. nov. isolated from saline-alkali soil.</title>
        <authorList>
            <person name="Sun J.-Q."/>
            <person name="Xu L."/>
        </authorList>
    </citation>
    <scope>NUCLEOTIDE SEQUENCE [LARGE SCALE GENOMIC DNA]</scope>
    <source>
        <strain evidence="2 3">SJ-36</strain>
    </source>
</reference>
<dbReference type="KEGG" id="lyj:FKV23_14385"/>
<dbReference type="Proteomes" id="UP000317199">
    <property type="component" value="Chromosome"/>
</dbReference>
<evidence type="ECO:0000256" key="1">
    <source>
        <dbReference type="SAM" id="Phobius"/>
    </source>
</evidence>
<keyword evidence="1" id="KW-0812">Transmembrane</keyword>
<protein>
    <recommendedName>
        <fullName evidence="4">Sugar transporter</fullName>
    </recommendedName>
</protein>
<evidence type="ECO:0008006" key="4">
    <source>
        <dbReference type="Google" id="ProtNLM"/>
    </source>
</evidence>
<feature type="transmembrane region" description="Helical" evidence="1">
    <location>
        <begin position="83"/>
        <end position="103"/>
    </location>
</feature>
<proteinExistence type="predicted"/>
<evidence type="ECO:0000313" key="2">
    <source>
        <dbReference type="EMBL" id="QDH71141.1"/>
    </source>
</evidence>
<evidence type="ECO:0000313" key="3">
    <source>
        <dbReference type="Proteomes" id="UP000317199"/>
    </source>
</evidence>
<dbReference type="EMBL" id="CP041242">
    <property type="protein sequence ID" value="QDH71141.1"/>
    <property type="molecule type" value="Genomic_DNA"/>
</dbReference>
<name>A0A514BUR2_9GAMM</name>
<gene>
    <name evidence="2" type="ORF">FKV23_14385</name>
</gene>
<keyword evidence="1" id="KW-0472">Membrane</keyword>
<keyword evidence="1" id="KW-1133">Transmembrane helix</keyword>
<feature type="transmembrane region" description="Helical" evidence="1">
    <location>
        <begin position="115"/>
        <end position="132"/>
    </location>
</feature>
<feature type="transmembrane region" description="Helical" evidence="1">
    <location>
        <begin position="55"/>
        <end position="76"/>
    </location>
</feature>